<dbReference type="InterPro" id="IPR000253">
    <property type="entry name" value="FHA_dom"/>
</dbReference>
<dbReference type="SUPFAM" id="SSF49879">
    <property type="entry name" value="SMAD/FHA domain"/>
    <property type="match status" value="1"/>
</dbReference>
<organism evidence="2 3">
    <name type="scientific">Anaeramoeba flamelloides</name>
    <dbReference type="NCBI Taxonomy" id="1746091"/>
    <lineage>
        <taxon>Eukaryota</taxon>
        <taxon>Metamonada</taxon>
        <taxon>Anaeramoebidae</taxon>
        <taxon>Anaeramoeba</taxon>
    </lineage>
</organism>
<accession>A0ABQ8XJE5</accession>
<feature type="domain" description="FHA" evidence="1">
    <location>
        <begin position="62"/>
        <end position="127"/>
    </location>
</feature>
<sequence length="302" mass="34183">MTTQFSDYEEKNEILLSKNENVFYLLFPQGTNTKMTCDSESISQDTETDCLLLDLKKLTEGVKIGRSQKSKYFDYSQGRNLSVEIESQKATVCTLAMFCPRTVSRNHLRVFKQGKSYYVNNSSSHGSVCICRENNDLMKMVVPGETFEIKHNDTFWIGTSTSCFAKTAATCFKIGIEMFPDMFETQLEETQNISLLGSLNNKKETDEELILDETDEINKSQNKKKNIGIEEIGKSNSVLDILIDDESKRSQNSEKIFITSNLNSQNSNLNINLKTKTEITPSLTNEGVDELLNRALSNTDLD</sequence>
<protein>
    <recommendedName>
        <fullName evidence="1">FHA domain-containing protein</fullName>
    </recommendedName>
</protein>
<keyword evidence="3" id="KW-1185">Reference proteome</keyword>
<evidence type="ECO:0000259" key="1">
    <source>
        <dbReference type="PROSITE" id="PS50006"/>
    </source>
</evidence>
<dbReference type="InterPro" id="IPR008984">
    <property type="entry name" value="SMAD_FHA_dom_sf"/>
</dbReference>
<evidence type="ECO:0000313" key="2">
    <source>
        <dbReference type="EMBL" id="KAJ6231813.1"/>
    </source>
</evidence>
<gene>
    <name evidence="2" type="ORF">M0813_05544</name>
</gene>
<proteinExistence type="predicted"/>
<reference evidence="2" key="1">
    <citation type="submission" date="2022-08" db="EMBL/GenBank/DDBJ databases">
        <title>Novel sulfate-reducing endosymbionts in the free-living metamonad Anaeramoeba.</title>
        <authorList>
            <person name="Jerlstrom-Hultqvist J."/>
            <person name="Cepicka I."/>
            <person name="Gallot-Lavallee L."/>
            <person name="Salas-Leiva D."/>
            <person name="Curtis B.A."/>
            <person name="Zahonova K."/>
            <person name="Pipaliya S."/>
            <person name="Dacks J."/>
            <person name="Roger A.J."/>
        </authorList>
    </citation>
    <scope>NUCLEOTIDE SEQUENCE</scope>
    <source>
        <strain evidence="2">Schooner1</strain>
    </source>
</reference>
<dbReference type="Proteomes" id="UP001150062">
    <property type="component" value="Unassembled WGS sequence"/>
</dbReference>
<dbReference type="Gene3D" id="2.60.200.20">
    <property type="match status" value="1"/>
</dbReference>
<evidence type="ECO:0000313" key="3">
    <source>
        <dbReference type="Proteomes" id="UP001150062"/>
    </source>
</evidence>
<dbReference type="EMBL" id="JAOAOG010000298">
    <property type="protein sequence ID" value="KAJ6231813.1"/>
    <property type="molecule type" value="Genomic_DNA"/>
</dbReference>
<dbReference type="PROSITE" id="PS50006">
    <property type="entry name" value="FHA_DOMAIN"/>
    <property type="match status" value="1"/>
</dbReference>
<comment type="caution">
    <text evidence="2">The sequence shown here is derived from an EMBL/GenBank/DDBJ whole genome shotgun (WGS) entry which is preliminary data.</text>
</comment>
<name>A0ABQ8XJE5_9EUKA</name>